<evidence type="ECO:0000313" key="2">
    <source>
        <dbReference type="Proteomes" id="UP000029453"/>
    </source>
</evidence>
<gene>
    <name evidence="1" type="ORF">PPOP_3551</name>
</gene>
<accession>M9M8B5</accession>
<sequence length="65" mass="7923">MRARILPEKAMRSSLSYVVRALLRVIQRQTLWIEYVRRSAISRSPNRWNRCWQLSVLRCYFILPD</sequence>
<evidence type="ECO:0000313" key="1">
    <source>
        <dbReference type="EMBL" id="GAC44148.1"/>
    </source>
</evidence>
<keyword evidence="1" id="KW-0456">Lyase</keyword>
<dbReference type="EMBL" id="BALG01000354">
    <property type="protein sequence ID" value="GAC44148.1"/>
    <property type="molecule type" value="Genomic_DNA"/>
</dbReference>
<proteinExistence type="predicted"/>
<protein>
    <submittedName>
        <fullName evidence="1">Pyruvate-formate lyase-activating enzyme</fullName>
    </submittedName>
</protein>
<name>M9M8B5_PAEPP</name>
<keyword evidence="1" id="KW-0670">Pyruvate</keyword>
<comment type="caution">
    <text evidence="1">The sequence shown here is derived from an EMBL/GenBank/DDBJ whole genome shotgun (WGS) entry which is preliminary data.</text>
</comment>
<dbReference type="Proteomes" id="UP000029453">
    <property type="component" value="Unassembled WGS sequence"/>
</dbReference>
<dbReference type="GO" id="GO:0016829">
    <property type="term" value="F:lyase activity"/>
    <property type="evidence" value="ECO:0007669"/>
    <property type="project" value="UniProtKB-KW"/>
</dbReference>
<reference evidence="1 2" key="1">
    <citation type="submission" date="2012-10" db="EMBL/GenBank/DDBJ databases">
        <title>Draft Genome Sequence of Paenibacillus popilliae ATCC 14706T.</title>
        <authorList>
            <person name="Iiyama K."/>
            <person name="Mori K."/>
            <person name="Mon H."/>
            <person name="Chieda Y."/>
            <person name="Lee J.M."/>
            <person name="Kusakabe T."/>
            <person name="Tashiro K."/>
            <person name="Asano S."/>
            <person name="Yasunaga-Aoki C."/>
            <person name="Shimizu S."/>
        </authorList>
    </citation>
    <scope>NUCLEOTIDE SEQUENCE [LARGE SCALE GENOMIC DNA]</scope>
    <source>
        <strain evidence="1 2">ATCC 14706</strain>
    </source>
</reference>
<dbReference type="AlphaFoldDB" id="M9M8B5"/>
<organism evidence="1 2">
    <name type="scientific">Paenibacillus popilliae ATCC 14706</name>
    <dbReference type="NCBI Taxonomy" id="1212764"/>
    <lineage>
        <taxon>Bacteria</taxon>
        <taxon>Bacillati</taxon>
        <taxon>Bacillota</taxon>
        <taxon>Bacilli</taxon>
        <taxon>Bacillales</taxon>
        <taxon>Paenibacillaceae</taxon>
        <taxon>Paenibacillus</taxon>
    </lineage>
</organism>
<keyword evidence="2" id="KW-1185">Reference proteome</keyword>